<evidence type="ECO:0000256" key="2">
    <source>
        <dbReference type="SAM" id="Phobius"/>
    </source>
</evidence>
<dbReference type="AlphaFoldDB" id="A0A5J5BD32"/>
<organism evidence="3 4">
    <name type="scientific">Nyssa sinensis</name>
    <dbReference type="NCBI Taxonomy" id="561372"/>
    <lineage>
        <taxon>Eukaryota</taxon>
        <taxon>Viridiplantae</taxon>
        <taxon>Streptophyta</taxon>
        <taxon>Embryophyta</taxon>
        <taxon>Tracheophyta</taxon>
        <taxon>Spermatophyta</taxon>
        <taxon>Magnoliopsida</taxon>
        <taxon>eudicotyledons</taxon>
        <taxon>Gunneridae</taxon>
        <taxon>Pentapetalae</taxon>
        <taxon>asterids</taxon>
        <taxon>Cornales</taxon>
        <taxon>Nyssaceae</taxon>
        <taxon>Nyssa</taxon>
    </lineage>
</organism>
<keyword evidence="2" id="KW-0472">Membrane</keyword>
<dbReference type="PANTHER" id="PTHR33474:SF2">
    <property type="entry name" value="TRANSMEMBRANE PROTEIN"/>
    <property type="match status" value="1"/>
</dbReference>
<evidence type="ECO:0000313" key="3">
    <source>
        <dbReference type="EMBL" id="KAA8540973.1"/>
    </source>
</evidence>
<accession>A0A5J5BD32</accession>
<feature type="region of interest" description="Disordered" evidence="1">
    <location>
        <begin position="1"/>
        <end position="68"/>
    </location>
</feature>
<evidence type="ECO:0000313" key="4">
    <source>
        <dbReference type="Proteomes" id="UP000325577"/>
    </source>
</evidence>
<dbReference type="OrthoDB" id="747636at2759"/>
<proteinExistence type="predicted"/>
<dbReference type="EMBL" id="CM018036">
    <property type="protein sequence ID" value="KAA8540973.1"/>
    <property type="molecule type" value="Genomic_DNA"/>
</dbReference>
<evidence type="ECO:0000256" key="1">
    <source>
        <dbReference type="SAM" id="MobiDB-lite"/>
    </source>
</evidence>
<gene>
    <name evidence="3" type="ORF">F0562_024889</name>
</gene>
<name>A0A5J5BD32_9ASTE</name>
<protein>
    <submittedName>
        <fullName evidence="3">Uncharacterized protein</fullName>
    </submittedName>
</protein>
<reference evidence="3 4" key="1">
    <citation type="submission" date="2019-09" db="EMBL/GenBank/DDBJ databases">
        <title>A chromosome-level genome assembly of the Chinese tupelo Nyssa sinensis.</title>
        <authorList>
            <person name="Yang X."/>
            <person name="Kang M."/>
            <person name="Yang Y."/>
            <person name="Xiong H."/>
            <person name="Wang M."/>
            <person name="Zhang Z."/>
            <person name="Wang Z."/>
            <person name="Wu H."/>
            <person name="Ma T."/>
            <person name="Liu J."/>
            <person name="Xi Z."/>
        </authorList>
    </citation>
    <scope>NUCLEOTIDE SEQUENCE [LARGE SCALE GENOMIC DNA]</scope>
    <source>
        <strain evidence="3">J267</strain>
        <tissue evidence="3">Leaf</tissue>
    </source>
</reference>
<keyword evidence="4" id="KW-1185">Reference proteome</keyword>
<dbReference type="PANTHER" id="PTHR33474">
    <property type="entry name" value="TRANSMEMBRANE PROTEIN"/>
    <property type="match status" value="1"/>
</dbReference>
<feature type="transmembrane region" description="Helical" evidence="2">
    <location>
        <begin position="158"/>
        <end position="179"/>
    </location>
</feature>
<feature type="compositionally biased region" description="Polar residues" evidence="1">
    <location>
        <begin position="1"/>
        <end position="11"/>
    </location>
</feature>
<feature type="compositionally biased region" description="Low complexity" evidence="1">
    <location>
        <begin position="50"/>
        <end position="62"/>
    </location>
</feature>
<keyword evidence="2" id="KW-1133">Transmembrane helix</keyword>
<sequence>MRQLPSESVPQNPIPKPPLPSLNNGSSKRPLITPLDDVQKKRKKKRRFVYQQQSNYQSYSRSVPPSPPPPPPPWCFHPSYVCQCLVPPPNAGLVASFYGAPASHPWVGILPSTPFLQTYVPPYGIPVMNPAFELVWDQPVQIQGPGQRTKSGITMAGTFLRLLVVILLGFAHLVCLNAVPITRTESLMHGSQGHEVLLENAHLENTQKRWEMKTIPGRMDVELNDYPGSGANNRHTPGKA</sequence>
<dbReference type="Proteomes" id="UP000325577">
    <property type="component" value="Linkage Group LG13"/>
</dbReference>
<keyword evidence="2" id="KW-0812">Transmembrane</keyword>